<dbReference type="PANTHER" id="PTHR11040">
    <property type="entry name" value="ZINC/IRON TRANSPORTER"/>
    <property type="match status" value="1"/>
</dbReference>
<feature type="transmembrane region" description="Helical" evidence="8">
    <location>
        <begin position="35"/>
        <end position="54"/>
    </location>
</feature>
<feature type="transmembrane region" description="Helical" evidence="8">
    <location>
        <begin position="239"/>
        <end position="257"/>
    </location>
</feature>
<feature type="transmembrane region" description="Helical" evidence="8">
    <location>
        <begin position="112"/>
        <end position="134"/>
    </location>
</feature>
<comment type="caution">
    <text evidence="9">The sequence shown here is derived from an EMBL/GenBank/DDBJ whole genome shotgun (WGS) entry which is preliminary data.</text>
</comment>
<organism evidence="9 10">
    <name type="scientific">Anaeroplasma bactoclasticum</name>
    <dbReference type="NCBI Taxonomy" id="2088"/>
    <lineage>
        <taxon>Bacteria</taxon>
        <taxon>Bacillati</taxon>
        <taxon>Mycoplasmatota</taxon>
        <taxon>Mollicutes</taxon>
        <taxon>Anaeroplasmatales</taxon>
        <taxon>Anaeroplasmataceae</taxon>
        <taxon>Anaeroplasma</taxon>
    </lineage>
</organism>
<dbReference type="Pfam" id="PF02535">
    <property type="entry name" value="Zip"/>
    <property type="match status" value="2"/>
</dbReference>
<dbReference type="EMBL" id="QXEV01000033">
    <property type="protein sequence ID" value="RIA64870.1"/>
    <property type="molecule type" value="Genomic_DNA"/>
</dbReference>
<feature type="transmembrane region" description="Helical" evidence="8">
    <location>
        <begin position="209"/>
        <end position="227"/>
    </location>
</feature>
<evidence type="ECO:0000256" key="5">
    <source>
        <dbReference type="ARBA" id="ARBA00022833"/>
    </source>
</evidence>
<keyword evidence="7 8" id="KW-0472">Membrane</keyword>
<evidence type="ECO:0000256" key="6">
    <source>
        <dbReference type="ARBA" id="ARBA00022989"/>
    </source>
</evidence>
<proteinExistence type="inferred from homology"/>
<evidence type="ECO:0000256" key="3">
    <source>
        <dbReference type="ARBA" id="ARBA00022475"/>
    </source>
</evidence>
<evidence type="ECO:0000256" key="7">
    <source>
        <dbReference type="ARBA" id="ARBA00023136"/>
    </source>
</evidence>
<dbReference type="GO" id="GO:0005385">
    <property type="term" value="F:zinc ion transmembrane transporter activity"/>
    <property type="evidence" value="ECO:0007669"/>
    <property type="project" value="TreeGrafter"/>
</dbReference>
<evidence type="ECO:0000313" key="10">
    <source>
        <dbReference type="Proteomes" id="UP000266506"/>
    </source>
</evidence>
<dbReference type="OrthoDB" id="9787346at2"/>
<keyword evidence="10" id="KW-1185">Reference proteome</keyword>
<feature type="transmembrane region" description="Helical" evidence="8">
    <location>
        <begin position="66"/>
        <end position="85"/>
    </location>
</feature>
<gene>
    <name evidence="9" type="ORF">EI71_01825</name>
</gene>
<dbReference type="InParanoid" id="A0A397QTF9"/>
<feature type="transmembrane region" description="Helical" evidence="8">
    <location>
        <begin position="179"/>
        <end position="203"/>
    </location>
</feature>
<dbReference type="InterPro" id="IPR003689">
    <property type="entry name" value="ZIP"/>
</dbReference>
<keyword evidence="3" id="KW-1003">Cell membrane</keyword>
<comment type="similarity">
    <text evidence="2">Belongs to the ZIP transporter (TC 2.A.5) family.</text>
</comment>
<dbReference type="GO" id="GO:0005886">
    <property type="term" value="C:plasma membrane"/>
    <property type="evidence" value="ECO:0007669"/>
    <property type="project" value="UniProtKB-SubCell"/>
</dbReference>
<dbReference type="AlphaFoldDB" id="A0A397QTF9"/>
<dbReference type="PANTHER" id="PTHR11040:SF211">
    <property type="entry name" value="ZINC TRANSPORTER ZIP11"/>
    <property type="match status" value="1"/>
</dbReference>
<name>A0A397QTF9_9MOLU</name>
<evidence type="ECO:0000256" key="4">
    <source>
        <dbReference type="ARBA" id="ARBA00022692"/>
    </source>
</evidence>
<accession>A0A397QTF9</accession>
<evidence type="ECO:0000256" key="1">
    <source>
        <dbReference type="ARBA" id="ARBA00004651"/>
    </source>
</evidence>
<dbReference type="Proteomes" id="UP000266506">
    <property type="component" value="Unassembled WGS sequence"/>
</dbReference>
<feature type="transmembrane region" description="Helical" evidence="8">
    <location>
        <begin position="140"/>
        <end position="158"/>
    </location>
</feature>
<evidence type="ECO:0000256" key="8">
    <source>
        <dbReference type="SAM" id="Phobius"/>
    </source>
</evidence>
<protein>
    <submittedName>
        <fullName evidence="9">ZIP family zinc transporter</fullName>
    </submittedName>
</protein>
<feature type="transmembrane region" description="Helical" evidence="8">
    <location>
        <begin position="6"/>
        <end position="23"/>
    </location>
</feature>
<evidence type="ECO:0000256" key="2">
    <source>
        <dbReference type="ARBA" id="ARBA00006939"/>
    </source>
</evidence>
<keyword evidence="6 8" id="KW-1133">Transmembrane helix</keyword>
<sequence length="258" mass="27177">MEIAIGIVIPFLGTSLGAVLVFFMRGKMNEKVEKVLLGFAGGVMVAASIFSLINPALELSSDMGKFAFVPATVGFIIGIIFILLLDTFVPHIHEGSEESEGLKSNFRKTTKMMLAVTIHNIPEGMAVGVVLAGAVYGNSVVSISGALVLAIGIAIQNFPEGAIISMPLYAEGMSKKKSFLLGVLSGGVEPIAAALTILCVQFITPILPYILAFAAGAMIYVVVEELIPESQMHSHTNLSTIAFALGFVIMMVLDVALS</sequence>
<dbReference type="RefSeq" id="WP_119016893.1">
    <property type="nucleotide sequence ID" value="NZ_QXEV01000033.1"/>
</dbReference>
<evidence type="ECO:0000313" key="9">
    <source>
        <dbReference type="EMBL" id="RIA64870.1"/>
    </source>
</evidence>
<reference evidence="9 10" key="1">
    <citation type="submission" date="2018-08" db="EMBL/GenBank/DDBJ databases">
        <title>Genomic Encyclopedia of Archaeal and Bacterial Type Strains, Phase II (KMG-II): from individual species to whole genera.</title>
        <authorList>
            <person name="Goeker M."/>
        </authorList>
    </citation>
    <scope>NUCLEOTIDE SEQUENCE [LARGE SCALE GENOMIC DNA]</scope>
    <source>
        <strain evidence="9 10">ATCC 27112</strain>
    </source>
</reference>
<comment type="subcellular location">
    <subcellularLocation>
        <location evidence="1">Cell membrane</location>
        <topology evidence="1">Multi-pass membrane protein</topology>
    </subcellularLocation>
</comment>
<keyword evidence="4 8" id="KW-0812">Transmembrane</keyword>
<keyword evidence="5" id="KW-0862">Zinc</keyword>